<name>A0AAF1K5Z0_9PROT</name>
<dbReference type="PANTHER" id="PTHR45445:SF2">
    <property type="entry name" value="METHYLTRANSFERASE TYPE 11 DOMAIN-CONTAINING PROTEIN"/>
    <property type="match status" value="1"/>
</dbReference>
<accession>A0AAF1K5Z0</accession>
<dbReference type="RefSeq" id="WP_211875470.1">
    <property type="nucleotide sequence ID" value="NZ_JAAEDH010000020.1"/>
</dbReference>
<dbReference type="Proteomes" id="UP001196068">
    <property type="component" value="Unassembled WGS sequence"/>
</dbReference>
<dbReference type="AlphaFoldDB" id="A0AAF1K5Z0"/>
<dbReference type="SUPFAM" id="SSF53335">
    <property type="entry name" value="S-adenosyl-L-methionine-dependent methyltransferases"/>
    <property type="match status" value="1"/>
</dbReference>
<dbReference type="InterPro" id="IPR013216">
    <property type="entry name" value="Methyltransf_11"/>
</dbReference>
<keyword evidence="2" id="KW-0808">Transferase</keyword>
<dbReference type="SUPFAM" id="SSF158997">
    <property type="entry name" value="Trm112p-like"/>
    <property type="match status" value="1"/>
</dbReference>
<dbReference type="Gene3D" id="2.20.25.10">
    <property type="match status" value="1"/>
</dbReference>
<dbReference type="GO" id="GO:0032259">
    <property type="term" value="P:methylation"/>
    <property type="evidence" value="ECO:0007669"/>
    <property type="project" value="UniProtKB-KW"/>
</dbReference>
<sequence>MRLGHFEALAPVCPRCRLEARTDRALSLGRIDRRDGEVIEHGTLLCAAAECQCEFPIIDAIPILVPDPARFLADSQAQILAREDLMPDTVSALGDAIGPGTPFEATRHHLGAYAHDHWGEFDPELGTQPFPPGSVARALHAGLVLLGEGLPTGPALDIGCSIGRATAELAAGGDGLVLGVDLNFSMLRLAGQAQRNGRVAFARRRIGLVYDAVAFTIPTPHATRIDHWACDAMALPFAAGTFGRIAALNVLDCVPSPVTLLQAMVALLAPGGGAILCSPYDWSPTATQPPYWIGGHSQRGPHRGSAESLVRAILTEGAHPQSIAGITIAGEIADQPWAVRLHARSTMVYALHLLALRKDAAVVQDL</sequence>
<dbReference type="EMBL" id="JAAEDH010000020">
    <property type="protein sequence ID" value="MBR0656604.1"/>
    <property type="molecule type" value="Genomic_DNA"/>
</dbReference>
<protein>
    <submittedName>
        <fullName evidence="2">Methyltransferase domain-containing protein</fullName>
    </submittedName>
</protein>
<keyword evidence="2" id="KW-0489">Methyltransferase</keyword>
<dbReference type="GO" id="GO:0008757">
    <property type="term" value="F:S-adenosylmethionine-dependent methyltransferase activity"/>
    <property type="evidence" value="ECO:0007669"/>
    <property type="project" value="InterPro"/>
</dbReference>
<gene>
    <name evidence="2" type="ORF">GXW79_16100</name>
</gene>
<comment type="caution">
    <text evidence="2">The sequence shown here is derived from an EMBL/GenBank/DDBJ whole genome shotgun (WGS) entry which is preliminary data.</text>
</comment>
<feature type="domain" description="Methyltransferase type 11" evidence="1">
    <location>
        <begin position="156"/>
        <end position="275"/>
    </location>
</feature>
<reference evidence="2" key="2">
    <citation type="journal article" date="2021" name="Syst. Appl. Microbiol.">
        <title>Roseomonas hellenica sp. nov., isolated from roots of wild-growing Alkanna tinctoria.</title>
        <authorList>
            <person name="Rat A."/>
            <person name="Naranjo H.D."/>
            <person name="Lebbe L."/>
            <person name="Cnockaert M."/>
            <person name="Krigas N."/>
            <person name="Grigoriadou K."/>
            <person name="Maloupa E."/>
            <person name="Willems A."/>
        </authorList>
    </citation>
    <scope>NUCLEOTIDE SEQUENCE</scope>
    <source>
        <strain evidence="2">LMG 28251</strain>
    </source>
</reference>
<keyword evidence="3" id="KW-1185">Reference proteome</keyword>
<evidence type="ECO:0000313" key="2">
    <source>
        <dbReference type="EMBL" id="MBR0656604.1"/>
    </source>
</evidence>
<dbReference type="Gene3D" id="3.40.50.150">
    <property type="entry name" value="Vaccinia Virus protein VP39"/>
    <property type="match status" value="1"/>
</dbReference>
<organism evidence="2 3">
    <name type="scientific">Plastoroseomonas arctica</name>
    <dbReference type="NCBI Taxonomy" id="1509237"/>
    <lineage>
        <taxon>Bacteria</taxon>
        <taxon>Pseudomonadati</taxon>
        <taxon>Pseudomonadota</taxon>
        <taxon>Alphaproteobacteria</taxon>
        <taxon>Acetobacterales</taxon>
        <taxon>Acetobacteraceae</taxon>
        <taxon>Plastoroseomonas</taxon>
    </lineage>
</organism>
<dbReference type="PANTHER" id="PTHR45445">
    <property type="match status" value="1"/>
</dbReference>
<evidence type="ECO:0000313" key="3">
    <source>
        <dbReference type="Proteomes" id="UP001196068"/>
    </source>
</evidence>
<reference evidence="2" key="1">
    <citation type="submission" date="2020-01" db="EMBL/GenBank/DDBJ databases">
        <authorList>
            <person name="Rat A."/>
        </authorList>
    </citation>
    <scope>NUCLEOTIDE SEQUENCE</scope>
    <source>
        <strain evidence="2">LMG 28251</strain>
    </source>
</reference>
<dbReference type="InterPro" id="IPR029063">
    <property type="entry name" value="SAM-dependent_MTases_sf"/>
</dbReference>
<evidence type="ECO:0000259" key="1">
    <source>
        <dbReference type="Pfam" id="PF08241"/>
    </source>
</evidence>
<dbReference type="Pfam" id="PF08241">
    <property type="entry name" value="Methyltransf_11"/>
    <property type="match status" value="1"/>
</dbReference>
<dbReference type="CDD" id="cd02440">
    <property type="entry name" value="AdoMet_MTases"/>
    <property type="match status" value="1"/>
</dbReference>
<proteinExistence type="predicted"/>